<dbReference type="InterPro" id="IPR000719">
    <property type="entry name" value="Prot_kinase_dom"/>
</dbReference>
<keyword evidence="2" id="KW-0547">Nucleotide-binding</keyword>
<proteinExistence type="predicted"/>
<protein>
    <submittedName>
        <fullName evidence="6">Kinase-like protein</fullName>
    </submittedName>
</protein>
<dbReference type="AlphaFoldDB" id="A0A6A7BWR9"/>
<keyword evidence="1" id="KW-0808">Transferase</keyword>
<dbReference type="PANTHER" id="PTHR43289:SF6">
    <property type="entry name" value="SERINE_THREONINE-PROTEIN KINASE NEKL-3"/>
    <property type="match status" value="1"/>
</dbReference>
<evidence type="ECO:0000313" key="7">
    <source>
        <dbReference type="Proteomes" id="UP000799421"/>
    </source>
</evidence>
<dbReference type="InterPro" id="IPR011009">
    <property type="entry name" value="Kinase-like_dom_sf"/>
</dbReference>
<keyword evidence="3 6" id="KW-0418">Kinase</keyword>
<dbReference type="Pfam" id="PF00069">
    <property type="entry name" value="Pkinase"/>
    <property type="match status" value="1"/>
</dbReference>
<evidence type="ECO:0000313" key="6">
    <source>
        <dbReference type="EMBL" id="KAF2859661.1"/>
    </source>
</evidence>
<name>A0A6A7BWR9_9PEZI</name>
<organism evidence="6 7">
    <name type="scientific">Piedraia hortae CBS 480.64</name>
    <dbReference type="NCBI Taxonomy" id="1314780"/>
    <lineage>
        <taxon>Eukaryota</taxon>
        <taxon>Fungi</taxon>
        <taxon>Dikarya</taxon>
        <taxon>Ascomycota</taxon>
        <taxon>Pezizomycotina</taxon>
        <taxon>Dothideomycetes</taxon>
        <taxon>Dothideomycetidae</taxon>
        <taxon>Capnodiales</taxon>
        <taxon>Piedraiaceae</taxon>
        <taxon>Piedraia</taxon>
    </lineage>
</organism>
<evidence type="ECO:0000256" key="2">
    <source>
        <dbReference type="ARBA" id="ARBA00022741"/>
    </source>
</evidence>
<evidence type="ECO:0000259" key="5">
    <source>
        <dbReference type="PROSITE" id="PS50011"/>
    </source>
</evidence>
<dbReference type="EMBL" id="MU005990">
    <property type="protein sequence ID" value="KAF2859661.1"/>
    <property type="molecule type" value="Genomic_DNA"/>
</dbReference>
<dbReference type="PANTHER" id="PTHR43289">
    <property type="entry name" value="MITOGEN-ACTIVATED PROTEIN KINASE KINASE KINASE 20-RELATED"/>
    <property type="match status" value="1"/>
</dbReference>
<dbReference type="PROSITE" id="PS50011">
    <property type="entry name" value="PROTEIN_KINASE_DOM"/>
    <property type="match status" value="1"/>
</dbReference>
<evidence type="ECO:0000256" key="1">
    <source>
        <dbReference type="ARBA" id="ARBA00022679"/>
    </source>
</evidence>
<keyword evidence="7" id="KW-1185">Reference proteome</keyword>
<dbReference type="GO" id="GO:0004674">
    <property type="term" value="F:protein serine/threonine kinase activity"/>
    <property type="evidence" value="ECO:0007669"/>
    <property type="project" value="TreeGrafter"/>
</dbReference>
<evidence type="ECO:0000256" key="4">
    <source>
        <dbReference type="ARBA" id="ARBA00022840"/>
    </source>
</evidence>
<reference evidence="6" key="1">
    <citation type="journal article" date="2020" name="Stud. Mycol.">
        <title>101 Dothideomycetes genomes: a test case for predicting lifestyles and emergence of pathogens.</title>
        <authorList>
            <person name="Haridas S."/>
            <person name="Albert R."/>
            <person name="Binder M."/>
            <person name="Bloem J."/>
            <person name="Labutti K."/>
            <person name="Salamov A."/>
            <person name="Andreopoulos B."/>
            <person name="Baker S."/>
            <person name="Barry K."/>
            <person name="Bills G."/>
            <person name="Bluhm B."/>
            <person name="Cannon C."/>
            <person name="Castanera R."/>
            <person name="Culley D."/>
            <person name="Daum C."/>
            <person name="Ezra D."/>
            <person name="Gonzalez J."/>
            <person name="Henrissat B."/>
            <person name="Kuo A."/>
            <person name="Liang C."/>
            <person name="Lipzen A."/>
            <person name="Lutzoni F."/>
            <person name="Magnuson J."/>
            <person name="Mondo S."/>
            <person name="Nolan M."/>
            <person name="Ohm R."/>
            <person name="Pangilinan J."/>
            <person name="Park H.-J."/>
            <person name="Ramirez L."/>
            <person name="Alfaro M."/>
            <person name="Sun H."/>
            <person name="Tritt A."/>
            <person name="Yoshinaga Y."/>
            <person name="Zwiers L.-H."/>
            <person name="Turgeon B."/>
            <person name="Goodwin S."/>
            <person name="Spatafora J."/>
            <person name="Crous P."/>
            <person name="Grigoriev I."/>
        </authorList>
    </citation>
    <scope>NUCLEOTIDE SEQUENCE</scope>
    <source>
        <strain evidence="6">CBS 480.64</strain>
    </source>
</reference>
<dbReference type="SUPFAM" id="SSF56112">
    <property type="entry name" value="Protein kinase-like (PK-like)"/>
    <property type="match status" value="1"/>
</dbReference>
<sequence>MATALGYLHEEKLVIHRDIKPEDMFLKFSTPDDVPPVLVLGDFGLSSPMNDTHGVSGSPGYFSPKCKQSLSLEEHARDKGVQTPKLDMYCFGAVLSCLLTSELFDNRREESKSHLLRPKLARAKAPDNTREFTIRCLSEQPEDRPETLEFVQLD</sequence>
<dbReference type="Gene3D" id="1.10.510.10">
    <property type="entry name" value="Transferase(Phosphotransferase) domain 1"/>
    <property type="match status" value="1"/>
</dbReference>
<keyword evidence="4" id="KW-0067">ATP-binding</keyword>
<feature type="domain" description="Protein kinase" evidence="5">
    <location>
        <begin position="1"/>
        <end position="154"/>
    </location>
</feature>
<dbReference type="GO" id="GO:0005524">
    <property type="term" value="F:ATP binding"/>
    <property type="evidence" value="ECO:0007669"/>
    <property type="project" value="UniProtKB-KW"/>
</dbReference>
<gene>
    <name evidence="6" type="ORF">K470DRAFT_94773</name>
</gene>
<dbReference type="Proteomes" id="UP000799421">
    <property type="component" value="Unassembled WGS sequence"/>
</dbReference>
<evidence type="ECO:0000256" key="3">
    <source>
        <dbReference type="ARBA" id="ARBA00022777"/>
    </source>
</evidence>
<dbReference type="OrthoDB" id="3792237at2759"/>
<accession>A0A6A7BWR9</accession>